<reference evidence="2 3" key="1">
    <citation type="journal article" date="2014" name="J. Biotechnol.">
        <title>Complete genome sequence of the actinobacterium Actinoplanes friuliensis HAG 010964, producer of the lipopeptide antibiotic friulimycin.</title>
        <authorList>
            <person name="Ruckert C."/>
            <person name="Szczepanowski R."/>
            <person name="Albersmeier A."/>
            <person name="Goesmann A."/>
            <person name="Fischer N."/>
            <person name="Steinkamper A."/>
            <person name="Puhler A."/>
            <person name="Biener R."/>
            <person name="Schwartz D."/>
            <person name="Kalinowski J."/>
        </authorList>
    </citation>
    <scope>NUCLEOTIDE SEQUENCE [LARGE SCALE GENOMIC DNA]</scope>
    <source>
        <strain evidence="2 3">DSM 7358</strain>
    </source>
</reference>
<dbReference type="RefSeq" id="WP_023360656.1">
    <property type="nucleotide sequence ID" value="NC_022657.1"/>
</dbReference>
<feature type="domain" description="BioF2-like acetyltransferase" evidence="1">
    <location>
        <begin position="156"/>
        <end position="286"/>
    </location>
</feature>
<dbReference type="Gene3D" id="3.40.630.30">
    <property type="match status" value="1"/>
</dbReference>
<evidence type="ECO:0000313" key="3">
    <source>
        <dbReference type="Proteomes" id="UP000017746"/>
    </source>
</evidence>
<dbReference type="KEGG" id="afs:AFR_11685"/>
<accession>U5VYB0</accession>
<dbReference type="AlphaFoldDB" id="U5VYB0"/>
<dbReference type="PANTHER" id="PTHR36174:SF1">
    <property type="entry name" value="LIPID II:GLYCINE GLYCYLTRANSFERASE"/>
    <property type="match status" value="1"/>
</dbReference>
<evidence type="ECO:0000313" key="2">
    <source>
        <dbReference type="EMBL" id="AGZ40626.1"/>
    </source>
</evidence>
<proteinExistence type="predicted"/>
<keyword evidence="3" id="KW-1185">Reference proteome</keyword>
<dbReference type="OrthoDB" id="9785911at2"/>
<evidence type="ECO:0000259" key="1">
    <source>
        <dbReference type="Pfam" id="PF13480"/>
    </source>
</evidence>
<dbReference type="STRING" id="1246995.AFR_11685"/>
<protein>
    <recommendedName>
        <fullName evidence="1">BioF2-like acetyltransferase domain-containing protein</fullName>
    </recommendedName>
</protein>
<dbReference type="InterPro" id="IPR016181">
    <property type="entry name" value="Acyl_CoA_acyltransferase"/>
</dbReference>
<dbReference type="EMBL" id="CP006272">
    <property type="protein sequence ID" value="AGZ40626.1"/>
    <property type="molecule type" value="Genomic_DNA"/>
</dbReference>
<dbReference type="Pfam" id="PF13480">
    <property type="entry name" value="Acetyltransf_6"/>
    <property type="match status" value="1"/>
</dbReference>
<gene>
    <name evidence="2" type="ORF">AFR_11685</name>
</gene>
<dbReference type="InterPro" id="IPR038740">
    <property type="entry name" value="BioF2-like_GNAT_dom"/>
</dbReference>
<dbReference type="eggNOG" id="COG5653">
    <property type="taxonomic scope" value="Bacteria"/>
</dbReference>
<sequence length="343" mass="38401">MTAAPRAALLDPAAREWKEALQQASHDMYHESEYVVLDALLYGGTPTAYYYEEDGKRLLMPLIVRDIPGTPLRDALSPYGYPGPVSDAPADTAFWQRACAALTETLRGEGIVSVFVRLHPLLHTPLDTLGTVGTLVAHGETVSMDLTVSLDEMWSQTRSDHRNHINRARRAGTRVVFDDWDRLGEWVEVYHDNMRRVGATSYYFFTREHLEAMHDAVGDRMHLAVALEGDEVVGGNTFFEHDGIATGYVSSTRRAPKRYADEMLYDEVRRWCKARGDTVFHLGGGKGGSNDSLFSYKAGFSPSRHAFHTWRVVTDPEAYRALVTQLKPGADPDDLSGTFPSYR</sequence>
<organism evidence="2 3">
    <name type="scientific">Actinoplanes friuliensis DSM 7358</name>
    <dbReference type="NCBI Taxonomy" id="1246995"/>
    <lineage>
        <taxon>Bacteria</taxon>
        <taxon>Bacillati</taxon>
        <taxon>Actinomycetota</taxon>
        <taxon>Actinomycetes</taxon>
        <taxon>Micromonosporales</taxon>
        <taxon>Micromonosporaceae</taxon>
        <taxon>Actinoplanes</taxon>
    </lineage>
</organism>
<dbReference type="HOGENOM" id="CLU_055609_0_0_11"/>
<dbReference type="SUPFAM" id="SSF55729">
    <property type="entry name" value="Acyl-CoA N-acyltransferases (Nat)"/>
    <property type="match status" value="1"/>
</dbReference>
<dbReference type="PANTHER" id="PTHR36174">
    <property type="entry name" value="LIPID II:GLYCINE GLYCYLTRANSFERASE"/>
    <property type="match status" value="1"/>
</dbReference>
<dbReference type="InterPro" id="IPR050644">
    <property type="entry name" value="PG_Glycine_Bridge_Synth"/>
</dbReference>
<dbReference type="Proteomes" id="UP000017746">
    <property type="component" value="Chromosome"/>
</dbReference>
<dbReference type="PATRIC" id="fig|1246995.3.peg.2380"/>
<name>U5VYB0_9ACTN</name>